<dbReference type="SUPFAM" id="SSF52540">
    <property type="entry name" value="P-loop containing nucleoside triphosphate hydrolases"/>
    <property type="match status" value="1"/>
</dbReference>
<dbReference type="InterPro" id="IPR036961">
    <property type="entry name" value="Kinesin_motor_dom_sf"/>
</dbReference>
<evidence type="ECO:0000256" key="1">
    <source>
        <dbReference type="ARBA" id="ARBA00004245"/>
    </source>
</evidence>
<keyword evidence="3 8" id="KW-0547">Nucleotide-binding</keyword>
<organism evidence="9">
    <name type="scientific">Anopheles atroparvus</name>
    <name type="common">European mosquito</name>
    <dbReference type="NCBI Taxonomy" id="41427"/>
    <lineage>
        <taxon>Eukaryota</taxon>
        <taxon>Metazoa</taxon>
        <taxon>Ecdysozoa</taxon>
        <taxon>Arthropoda</taxon>
        <taxon>Hexapoda</taxon>
        <taxon>Insecta</taxon>
        <taxon>Pterygota</taxon>
        <taxon>Neoptera</taxon>
        <taxon>Endopterygota</taxon>
        <taxon>Diptera</taxon>
        <taxon>Nematocera</taxon>
        <taxon>Culicoidea</taxon>
        <taxon>Culicidae</taxon>
        <taxon>Anophelinae</taxon>
        <taxon>Anopheles</taxon>
    </lineage>
</organism>
<reference evidence="9" key="1">
    <citation type="submission" date="2022-08" db="UniProtKB">
        <authorList>
            <consortium name="EnsemblMetazoa"/>
        </authorList>
    </citation>
    <scope>IDENTIFICATION</scope>
    <source>
        <strain evidence="9">EBRO</strain>
    </source>
</reference>
<dbReference type="EnsemblMetazoa" id="AATE003549-RA">
    <property type="protein sequence ID" value="AATE003549-PA.1"/>
    <property type="gene ID" value="AATE003549"/>
</dbReference>
<dbReference type="GO" id="GO:0005874">
    <property type="term" value="C:microtubule"/>
    <property type="evidence" value="ECO:0007669"/>
    <property type="project" value="UniProtKB-KW"/>
</dbReference>
<accession>A0A182IQH0</accession>
<evidence type="ECO:0000256" key="5">
    <source>
        <dbReference type="ARBA" id="ARBA00023054"/>
    </source>
</evidence>
<dbReference type="PANTHER" id="PTHR47968:SF13">
    <property type="entry name" value="KINESIN-LIKE PROTEIN KIF19 ISOFORM X1"/>
    <property type="match status" value="1"/>
</dbReference>
<dbReference type="InterPro" id="IPR027417">
    <property type="entry name" value="P-loop_NTPase"/>
</dbReference>
<dbReference type="Gene3D" id="3.40.850.10">
    <property type="entry name" value="Kinesin motor domain"/>
    <property type="match status" value="1"/>
</dbReference>
<evidence type="ECO:0000256" key="7">
    <source>
        <dbReference type="ARBA" id="ARBA00023212"/>
    </source>
</evidence>
<dbReference type="STRING" id="41427.A0A182IQH0"/>
<evidence type="ECO:0000256" key="3">
    <source>
        <dbReference type="ARBA" id="ARBA00022741"/>
    </source>
</evidence>
<dbReference type="PROSITE" id="PS50067">
    <property type="entry name" value="KINESIN_MOTOR_2"/>
    <property type="match status" value="1"/>
</dbReference>
<dbReference type="EMBL" id="AXCP01008368">
    <property type="status" value="NOT_ANNOTATED_CDS"/>
    <property type="molecule type" value="Genomic_DNA"/>
</dbReference>
<comment type="subcellular location">
    <subcellularLocation>
        <location evidence="1">Cytoplasm</location>
        <location evidence="1">Cytoskeleton</location>
    </subcellularLocation>
</comment>
<evidence type="ECO:0000256" key="4">
    <source>
        <dbReference type="ARBA" id="ARBA00022840"/>
    </source>
</evidence>
<dbReference type="Pfam" id="PF00225">
    <property type="entry name" value="Kinesin"/>
    <property type="match status" value="1"/>
</dbReference>
<sequence length="133" mass="14114">MKRPKLPRWEIQEEVYAIAVAPLVHDVLNGYNAAVFAYGATGSGKTHTMLGRNVRSARPGQPTGGLSSAFMENLGPEASSSAGQSPTAGNMTLSMVLPSSGLMIRAVDDIFNYIEQQSAAKANKFKVSFPLAV</sequence>
<name>A0A182IQH0_ANOAO</name>
<dbReference type="AlphaFoldDB" id="A0A182IQH0"/>
<evidence type="ECO:0000256" key="2">
    <source>
        <dbReference type="ARBA" id="ARBA00022701"/>
    </source>
</evidence>
<protein>
    <submittedName>
        <fullName evidence="9">Uncharacterized protein</fullName>
    </submittedName>
</protein>
<dbReference type="VEuPathDB" id="VectorBase:AATE003549"/>
<evidence type="ECO:0000256" key="8">
    <source>
        <dbReference type="PROSITE-ProRule" id="PRU00283"/>
    </source>
</evidence>
<dbReference type="InterPro" id="IPR001752">
    <property type="entry name" value="Kinesin_motor_dom"/>
</dbReference>
<comment type="similarity">
    <text evidence="8">Belongs to the TRAFAC class myosin-kinesin ATPase superfamily. Kinesin family.</text>
</comment>
<keyword evidence="5" id="KW-0175">Coiled coil</keyword>
<keyword evidence="6 8" id="KW-0505">Motor protein</keyword>
<dbReference type="InterPro" id="IPR027640">
    <property type="entry name" value="Kinesin-like_fam"/>
</dbReference>
<feature type="binding site" evidence="8">
    <location>
        <begin position="39"/>
        <end position="46"/>
    </location>
    <ligand>
        <name>ATP</name>
        <dbReference type="ChEBI" id="CHEBI:30616"/>
    </ligand>
</feature>
<keyword evidence="4 8" id="KW-0067">ATP-binding</keyword>
<dbReference type="PANTHER" id="PTHR47968">
    <property type="entry name" value="CENTROMERE PROTEIN E"/>
    <property type="match status" value="1"/>
</dbReference>
<evidence type="ECO:0000256" key="6">
    <source>
        <dbReference type="ARBA" id="ARBA00023175"/>
    </source>
</evidence>
<dbReference type="GO" id="GO:0005524">
    <property type="term" value="F:ATP binding"/>
    <property type="evidence" value="ECO:0007669"/>
    <property type="project" value="UniProtKB-UniRule"/>
</dbReference>
<keyword evidence="7" id="KW-0963">Cytoplasm</keyword>
<keyword evidence="2" id="KW-0493">Microtubule</keyword>
<proteinExistence type="inferred from homology"/>
<evidence type="ECO:0000313" key="9">
    <source>
        <dbReference type="EnsemblMetazoa" id="AATE003549-PA.1"/>
    </source>
</evidence>
<dbReference type="GO" id="GO:0007018">
    <property type="term" value="P:microtubule-based movement"/>
    <property type="evidence" value="ECO:0007669"/>
    <property type="project" value="InterPro"/>
</dbReference>
<keyword evidence="7" id="KW-0206">Cytoskeleton</keyword>
<dbReference type="GO" id="GO:0003777">
    <property type="term" value="F:microtubule motor activity"/>
    <property type="evidence" value="ECO:0007669"/>
    <property type="project" value="InterPro"/>
</dbReference>
<dbReference type="GO" id="GO:0008017">
    <property type="term" value="F:microtubule binding"/>
    <property type="evidence" value="ECO:0007669"/>
    <property type="project" value="InterPro"/>
</dbReference>